<name>A0A6J4VNR2_9BACT</name>
<evidence type="ECO:0000313" key="1">
    <source>
        <dbReference type="EMBL" id="CAA9583234.1"/>
    </source>
</evidence>
<sequence>ALLAMALRGTGWIAHDRPAQRPDVPVARPWSCRRIAATTV</sequence>
<gene>
    <name evidence="1" type="ORF">AVDCRST_MAG88-3600</name>
</gene>
<dbReference type="EMBL" id="CADCWM010000871">
    <property type="protein sequence ID" value="CAA9583234.1"/>
    <property type="molecule type" value="Genomic_DNA"/>
</dbReference>
<dbReference type="AlphaFoldDB" id="A0A6J4VNR2"/>
<proteinExistence type="predicted"/>
<organism evidence="1">
    <name type="scientific">uncultured Thermomicrobiales bacterium</name>
    <dbReference type="NCBI Taxonomy" id="1645740"/>
    <lineage>
        <taxon>Bacteria</taxon>
        <taxon>Pseudomonadati</taxon>
        <taxon>Thermomicrobiota</taxon>
        <taxon>Thermomicrobia</taxon>
        <taxon>Thermomicrobiales</taxon>
        <taxon>environmental samples</taxon>
    </lineage>
</organism>
<protein>
    <submittedName>
        <fullName evidence="1">Uncharacterized protein</fullName>
    </submittedName>
</protein>
<reference evidence="1" key="1">
    <citation type="submission" date="2020-02" db="EMBL/GenBank/DDBJ databases">
        <authorList>
            <person name="Meier V. D."/>
        </authorList>
    </citation>
    <scope>NUCLEOTIDE SEQUENCE</scope>
    <source>
        <strain evidence="1">AVDCRST_MAG88</strain>
    </source>
</reference>
<accession>A0A6J4VNR2</accession>
<feature type="non-terminal residue" evidence="1">
    <location>
        <position position="1"/>
    </location>
</feature>
<feature type="non-terminal residue" evidence="1">
    <location>
        <position position="40"/>
    </location>
</feature>